<comment type="subcellular location">
    <subcellularLocation>
        <location evidence="7">Cytoplasm</location>
    </subcellularLocation>
</comment>
<organism evidence="12">
    <name type="scientific">Treponema denticola H-22</name>
    <dbReference type="NCBI Taxonomy" id="999432"/>
    <lineage>
        <taxon>Bacteria</taxon>
        <taxon>Pseudomonadati</taxon>
        <taxon>Spirochaetota</taxon>
        <taxon>Spirochaetia</taxon>
        <taxon>Spirochaetales</taxon>
        <taxon>Treponemataceae</taxon>
        <taxon>Treponema</taxon>
    </lineage>
</organism>
<feature type="binding site" evidence="7 9">
    <location>
        <position position="37"/>
    </location>
    <ligand>
        <name>NAD(+)</name>
        <dbReference type="ChEBI" id="CHEBI:57540"/>
    </ligand>
</feature>
<proteinExistence type="inferred from homology"/>
<evidence type="ECO:0000256" key="5">
    <source>
        <dbReference type="ARBA" id="ARBA00023027"/>
    </source>
</evidence>
<feature type="binding site" evidence="7">
    <location>
        <position position="155"/>
    </location>
    <ligand>
        <name>beta-D-fructose 1,6-bisphosphate</name>
        <dbReference type="ChEBI" id="CHEBI:32966"/>
        <note>allosteric activator</note>
    </ligand>
</feature>
<comment type="subunit">
    <text evidence="7">Homotetramer.</text>
</comment>
<comment type="caution">
    <text evidence="12">The sequence shown here is derived from an EMBL/GenBank/DDBJ whole genome shotgun (WGS) entry which is preliminary data.</text>
</comment>
<dbReference type="Gene3D" id="3.40.50.720">
    <property type="entry name" value="NAD(P)-binding Rossmann-like Domain"/>
    <property type="match status" value="1"/>
</dbReference>
<dbReference type="InterPro" id="IPR001236">
    <property type="entry name" value="Lactate/malate_DH_N"/>
</dbReference>
<feature type="binding site" evidence="7">
    <location>
        <position position="145"/>
    </location>
    <ligand>
        <name>NAD(+)</name>
        <dbReference type="ChEBI" id="CHEBI:57540"/>
    </ligand>
</feature>
<dbReference type="InterPro" id="IPR036291">
    <property type="entry name" value="NAD(P)-bd_dom_sf"/>
</dbReference>
<comment type="similarity">
    <text evidence="2 7">Belongs to the LDH/MDH superfamily. LDH family.</text>
</comment>
<dbReference type="GO" id="GO:0006089">
    <property type="term" value="P:lactate metabolic process"/>
    <property type="evidence" value="ECO:0007669"/>
    <property type="project" value="TreeGrafter"/>
</dbReference>
<evidence type="ECO:0000256" key="8">
    <source>
        <dbReference type="PIRSR" id="PIRSR000102-1"/>
    </source>
</evidence>
<dbReference type="HOGENOM" id="CLU_045401_1_1_12"/>
<dbReference type="RefSeq" id="WP_002684979.1">
    <property type="nucleotide sequence ID" value="NZ_CM001795.1"/>
</dbReference>
<keyword evidence="5 7" id="KW-0520">NAD</keyword>
<dbReference type="Gene3D" id="3.90.110.10">
    <property type="entry name" value="Lactate dehydrogenase/glycoside hydrolase, family 4, C-terminal"/>
    <property type="match status" value="1"/>
</dbReference>
<dbReference type="InterPro" id="IPR001557">
    <property type="entry name" value="L-lactate/malate_DH"/>
</dbReference>
<evidence type="ECO:0000256" key="7">
    <source>
        <dbReference type="HAMAP-Rule" id="MF_00488"/>
    </source>
</evidence>
<feature type="binding site" evidence="7">
    <location>
        <begin position="122"/>
        <end position="125"/>
    </location>
    <ligand>
        <name>substrate</name>
    </ligand>
</feature>
<name>A0A0E2E2Y3_TREDN</name>
<dbReference type="GO" id="GO:0005737">
    <property type="term" value="C:cytoplasm"/>
    <property type="evidence" value="ECO:0007669"/>
    <property type="project" value="UniProtKB-SubCell"/>
</dbReference>
<dbReference type="Pfam" id="PF02866">
    <property type="entry name" value="Ldh_1_C"/>
    <property type="match status" value="1"/>
</dbReference>
<keyword evidence="7" id="KW-0963">Cytoplasm</keyword>
<feature type="binding site" evidence="7">
    <location>
        <begin position="150"/>
        <end position="153"/>
    </location>
    <ligand>
        <name>substrate</name>
    </ligand>
</feature>
<dbReference type="Proteomes" id="UP000011705">
    <property type="component" value="Chromosome"/>
</dbReference>
<dbReference type="InterPro" id="IPR018177">
    <property type="entry name" value="L-lactate_DH_AS"/>
</dbReference>
<feature type="domain" description="Lactate/malate dehydrogenase C-terminal" evidence="11">
    <location>
        <begin position="147"/>
        <end position="313"/>
    </location>
</feature>
<keyword evidence="7" id="KW-0021">Allosteric enzyme</keyword>
<dbReference type="GeneID" id="2740158"/>
<dbReference type="UniPathway" id="UPA00554">
    <property type="reaction ID" value="UER00611"/>
</dbReference>
<dbReference type="SUPFAM" id="SSF56327">
    <property type="entry name" value="LDH C-terminal domain-like"/>
    <property type="match status" value="1"/>
</dbReference>
<dbReference type="EC" id="1.1.1.27" evidence="3 7"/>
<dbReference type="CDD" id="cd05292">
    <property type="entry name" value="LDH_2"/>
    <property type="match status" value="1"/>
</dbReference>
<feature type="domain" description="Lactate/malate dehydrogenase N-terminal" evidence="10">
    <location>
        <begin position="7"/>
        <end position="144"/>
    </location>
</feature>
<dbReference type="InterPro" id="IPR022383">
    <property type="entry name" value="Lactate/malate_DH_C"/>
</dbReference>
<dbReference type="Pfam" id="PF00056">
    <property type="entry name" value="Ldh_1_N"/>
    <property type="match status" value="1"/>
</dbReference>
<keyword evidence="4 7" id="KW-0560">Oxidoreductase</keyword>
<feature type="modified residue" description="Phosphotyrosine" evidence="7">
    <location>
        <position position="224"/>
    </location>
</feature>
<dbReference type="InterPro" id="IPR015955">
    <property type="entry name" value="Lactate_DH/Glyco_Ohase_4_C"/>
</dbReference>
<evidence type="ECO:0000256" key="2">
    <source>
        <dbReference type="ARBA" id="ARBA00006054"/>
    </source>
</evidence>
<dbReference type="HAMAP" id="MF_00488">
    <property type="entry name" value="Lactate_dehydrog"/>
    <property type="match status" value="1"/>
</dbReference>
<evidence type="ECO:0000256" key="1">
    <source>
        <dbReference type="ARBA" id="ARBA00004843"/>
    </source>
</evidence>
<dbReference type="PANTHER" id="PTHR43128">
    <property type="entry name" value="L-2-HYDROXYCARBOXYLATE DEHYDROGENASE (NAD(P)(+))"/>
    <property type="match status" value="1"/>
</dbReference>
<dbReference type="SUPFAM" id="SSF51735">
    <property type="entry name" value="NAD(P)-binding Rossmann-fold domains"/>
    <property type="match status" value="1"/>
</dbReference>
<dbReference type="NCBIfam" id="NF000824">
    <property type="entry name" value="PRK00066.1"/>
    <property type="match status" value="1"/>
</dbReference>
<feature type="binding site" evidence="7 9">
    <location>
        <begin position="120"/>
        <end position="122"/>
    </location>
    <ligand>
        <name>NAD(+)</name>
        <dbReference type="ChEBI" id="CHEBI:57540"/>
    </ligand>
</feature>
<dbReference type="PRINTS" id="PR00086">
    <property type="entry name" value="LLDHDRGNASE"/>
</dbReference>
<evidence type="ECO:0000259" key="11">
    <source>
        <dbReference type="Pfam" id="PF02866"/>
    </source>
</evidence>
<reference evidence="12" key="1">
    <citation type="submission" date="2012-01" db="EMBL/GenBank/DDBJ databases">
        <title>The Genome Sequence of Treponema denticola H-22.</title>
        <authorList>
            <consortium name="The Broad Institute Genome Sequencing Platform"/>
            <person name="Earl A."/>
            <person name="Ward D."/>
            <person name="Feldgarden M."/>
            <person name="Gevers D."/>
            <person name="Blanton J.M."/>
            <person name="Fenno C.J."/>
            <person name="Baranova O.V."/>
            <person name="Mathney J."/>
            <person name="Dewhirst F.E."/>
            <person name="Izard J."/>
            <person name="Young S.K."/>
            <person name="Zeng Q."/>
            <person name="Gargeya S."/>
            <person name="Fitzgerald M."/>
            <person name="Haas B."/>
            <person name="Abouelleil A."/>
            <person name="Alvarado L."/>
            <person name="Arachchi H.M."/>
            <person name="Berlin A."/>
            <person name="Chapman S.B."/>
            <person name="Gearin G."/>
            <person name="Goldberg J."/>
            <person name="Griggs A."/>
            <person name="Gujja S."/>
            <person name="Hansen M."/>
            <person name="Heiman D."/>
            <person name="Howarth C."/>
            <person name="Larimer J."/>
            <person name="Lui A."/>
            <person name="MacDonald P.J.P."/>
            <person name="McCowen C."/>
            <person name="Montmayeur A."/>
            <person name="Murphy C."/>
            <person name="Neiman D."/>
            <person name="Pearson M."/>
            <person name="Priest M."/>
            <person name="Roberts A."/>
            <person name="Saif S."/>
            <person name="Shea T."/>
            <person name="Sisk P."/>
            <person name="Stolte C."/>
            <person name="Sykes S."/>
            <person name="Wortman J."/>
            <person name="Nusbaum C."/>
            <person name="Birren B."/>
        </authorList>
    </citation>
    <scope>NUCLEOTIDE SEQUENCE [LARGE SCALE GENOMIC DNA]</scope>
    <source>
        <strain evidence="12">H-22</strain>
    </source>
</reference>
<feature type="binding site" evidence="7">
    <location>
        <position position="233"/>
    </location>
    <ligand>
        <name>substrate</name>
    </ligand>
</feature>
<dbReference type="GO" id="GO:0006096">
    <property type="term" value="P:glycolytic process"/>
    <property type="evidence" value="ECO:0007669"/>
    <property type="project" value="UniProtKB-UniRule"/>
</dbReference>
<evidence type="ECO:0000256" key="3">
    <source>
        <dbReference type="ARBA" id="ARBA00012967"/>
    </source>
</evidence>
<feature type="binding site" evidence="9">
    <location>
        <position position="97"/>
    </location>
    <ligand>
        <name>NAD(+)</name>
        <dbReference type="ChEBI" id="CHEBI:57540"/>
    </ligand>
</feature>
<dbReference type="AlphaFoldDB" id="A0A0E2E2Y3"/>
<feature type="binding site" evidence="7">
    <location>
        <begin position="81"/>
        <end position="82"/>
    </location>
    <ligand>
        <name>NAD(+)</name>
        <dbReference type="ChEBI" id="CHEBI:57540"/>
    </ligand>
</feature>
<feature type="binding site" evidence="7">
    <location>
        <position position="16"/>
    </location>
    <ligand>
        <name>NAD(+)</name>
        <dbReference type="ChEBI" id="CHEBI:57540"/>
    </ligand>
</feature>
<protein>
    <recommendedName>
        <fullName evidence="3 7">L-lactate dehydrogenase</fullName>
        <shortName evidence="7">L-LDH</shortName>
        <ecNumber evidence="3 7">1.1.1.27</ecNumber>
    </recommendedName>
</protein>
<dbReference type="SMR" id="A0A0E2E2Y3"/>
<comment type="caution">
    <text evidence="7">Lacks conserved residue(s) required for the propagation of feature annotation.</text>
</comment>
<evidence type="ECO:0000256" key="9">
    <source>
        <dbReference type="PIRSR" id="PIRSR000102-3"/>
    </source>
</evidence>
<feature type="binding site" evidence="7">
    <location>
        <position position="84"/>
    </location>
    <ligand>
        <name>substrate</name>
    </ligand>
</feature>
<sequence>MDEKKRKVTVVGAGAVGSTFAYALAQSGYADEIAITDMNKNFAEGQALDLVQGLPFLPQVDIHAGDKTDYADSDIVVVTAGAKQQSGETRIDLLKRNASIITGIAKDIAESGCSGVMLIVSNPVDILTRAALKASGWERGRVIGSGTVLDTARFRYTLSKECGVDARNIHGYILGEHGDSEFAAWSMTSVAGRRIDEYCSGGVCSSGPHFDKAKILEEVRNSAYHIIDYKGSTYFAVGLALTRIAGAILRNEHSILSVSMTLDGEFGLKDVCLSVPCIVGRSGAERVIESDLPADEQAALEASAKRLKEAFTEMN</sequence>
<evidence type="ECO:0000259" key="10">
    <source>
        <dbReference type="Pfam" id="PF00056"/>
    </source>
</evidence>
<accession>A0A0E2E2Y3</accession>
<dbReference type="InterPro" id="IPR011304">
    <property type="entry name" value="L-lactate_DH"/>
</dbReference>
<comment type="catalytic activity">
    <reaction evidence="6 7">
        <text>(S)-lactate + NAD(+) = pyruvate + NADH + H(+)</text>
        <dbReference type="Rhea" id="RHEA:23444"/>
        <dbReference type="ChEBI" id="CHEBI:15361"/>
        <dbReference type="ChEBI" id="CHEBI:15378"/>
        <dbReference type="ChEBI" id="CHEBI:16651"/>
        <dbReference type="ChEBI" id="CHEBI:57540"/>
        <dbReference type="ChEBI" id="CHEBI:57945"/>
        <dbReference type="EC" id="1.1.1.27"/>
    </reaction>
</comment>
<dbReference type="GO" id="GO:0004459">
    <property type="term" value="F:L-lactate dehydrogenase (NAD+) activity"/>
    <property type="evidence" value="ECO:0007669"/>
    <property type="project" value="UniProtKB-UniRule"/>
</dbReference>
<keyword evidence="7" id="KW-0597">Phosphoprotein</keyword>
<evidence type="ECO:0000256" key="6">
    <source>
        <dbReference type="ARBA" id="ARBA00049258"/>
    </source>
</evidence>
<feature type="binding site" evidence="7">
    <location>
        <position position="90"/>
    </location>
    <ligand>
        <name>substrate</name>
    </ligand>
</feature>
<dbReference type="NCBIfam" id="TIGR01771">
    <property type="entry name" value="L-LDH-NAD"/>
    <property type="match status" value="1"/>
</dbReference>
<comment type="activity regulation">
    <text evidence="7">Allosterically activated by fructose 1,6-bisphosphate (FBP).</text>
</comment>
<evidence type="ECO:0000313" key="12">
    <source>
        <dbReference type="EMBL" id="EMB31989.1"/>
    </source>
</evidence>
<feature type="binding site" evidence="9">
    <location>
        <begin position="12"/>
        <end position="17"/>
    </location>
    <ligand>
        <name>NAD(+)</name>
        <dbReference type="ChEBI" id="CHEBI:57540"/>
    </ligand>
</feature>
<feature type="active site" description="Proton acceptor" evidence="7 8">
    <location>
        <position position="177"/>
    </location>
</feature>
<comment type="function">
    <text evidence="7">Catalyzes the conversion of lactate to pyruvate.</text>
</comment>
<dbReference type="PIRSF" id="PIRSF000102">
    <property type="entry name" value="Lac_mal_DH"/>
    <property type="match status" value="1"/>
</dbReference>
<gene>
    <name evidence="7" type="primary">ldh</name>
    <name evidence="12" type="ORF">HMPREF9726_01772</name>
</gene>
<dbReference type="PATRIC" id="fig|999432.5.peg.1838"/>
<comment type="pathway">
    <text evidence="1 7">Fermentation; pyruvate fermentation to lactate; (S)-lactate from pyruvate: step 1/1.</text>
</comment>
<evidence type="ECO:0000256" key="4">
    <source>
        <dbReference type="ARBA" id="ARBA00023002"/>
    </source>
</evidence>
<dbReference type="PROSITE" id="PS00064">
    <property type="entry name" value="L_LDH"/>
    <property type="match status" value="1"/>
</dbReference>
<dbReference type="EMBL" id="AGDV01000015">
    <property type="protein sequence ID" value="EMB31989.1"/>
    <property type="molecule type" value="Genomic_DNA"/>
</dbReference>
<feature type="binding site" evidence="7">
    <location>
        <position position="170"/>
    </location>
    <ligand>
        <name>beta-D-fructose 1,6-bisphosphate</name>
        <dbReference type="ChEBI" id="CHEBI:32966"/>
        <note>allosteric activator</note>
    </ligand>
</feature>
<dbReference type="PANTHER" id="PTHR43128:SF16">
    <property type="entry name" value="L-LACTATE DEHYDROGENASE"/>
    <property type="match status" value="1"/>
</dbReference>